<gene>
    <name evidence="1" type="ORF">S01H1_79201</name>
</gene>
<reference evidence="1" key="1">
    <citation type="journal article" date="2014" name="Front. Microbiol.">
        <title>High frequency of phylogenetically diverse reductive dehalogenase-homologous genes in deep subseafloor sedimentary metagenomes.</title>
        <authorList>
            <person name="Kawai M."/>
            <person name="Futagami T."/>
            <person name="Toyoda A."/>
            <person name="Takaki Y."/>
            <person name="Nishi S."/>
            <person name="Hori S."/>
            <person name="Arai W."/>
            <person name="Tsubouchi T."/>
            <person name="Morono Y."/>
            <person name="Uchiyama I."/>
            <person name="Ito T."/>
            <person name="Fujiyama A."/>
            <person name="Inagaki F."/>
            <person name="Takami H."/>
        </authorList>
    </citation>
    <scope>NUCLEOTIDE SEQUENCE</scope>
    <source>
        <strain evidence="1">Expedition CK06-06</strain>
    </source>
</reference>
<accession>X0YRI3</accession>
<feature type="non-terminal residue" evidence="1">
    <location>
        <position position="1"/>
    </location>
</feature>
<evidence type="ECO:0000313" key="1">
    <source>
        <dbReference type="EMBL" id="GAG50993.1"/>
    </source>
</evidence>
<comment type="caution">
    <text evidence="1">The sequence shown here is derived from an EMBL/GenBank/DDBJ whole genome shotgun (WGS) entry which is preliminary data.</text>
</comment>
<sequence>AALGDGRMPYGQPRTVMCPGSSKSYWYGLSPRILDINSVSNQGRDGKSIGWLRDMFFLDDPLPVYNIEPYYPGLGAPWHPKRHEGMNDGQMAQFLMYGCVLNGGALPGHAWGDCYWGGVATHPKQPIPGGDPHKNGFNRFTAASMGELKDFILDSGHDYRVLVPAVKNLAAPDGEFLCLALAPDKSQGLGFVSAGKNSCDIVKLTPNAVYRVEWWHIDNGGWQDKTV</sequence>
<dbReference type="EMBL" id="BARS01053367">
    <property type="protein sequence ID" value="GAG50993.1"/>
    <property type="molecule type" value="Genomic_DNA"/>
</dbReference>
<feature type="non-terminal residue" evidence="1">
    <location>
        <position position="227"/>
    </location>
</feature>
<name>X0YRI3_9ZZZZ</name>
<proteinExistence type="predicted"/>
<protein>
    <submittedName>
        <fullName evidence="1">Uncharacterized protein</fullName>
    </submittedName>
</protein>
<organism evidence="1">
    <name type="scientific">marine sediment metagenome</name>
    <dbReference type="NCBI Taxonomy" id="412755"/>
    <lineage>
        <taxon>unclassified sequences</taxon>
        <taxon>metagenomes</taxon>
        <taxon>ecological metagenomes</taxon>
    </lineage>
</organism>
<dbReference type="AlphaFoldDB" id="X0YRI3"/>